<dbReference type="AlphaFoldDB" id="A0A975B6C3"/>
<feature type="domain" description="CobB/CobQ-like glutamine amidotransferase" evidence="4">
    <location>
        <begin position="226"/>
        <end position="417"/>
    </location>
</feature>
<sequence length="438" mass="47789">MQSISISAAPFKKGPDYIDAGWLSLAGDQPCYNLDTFLIDQPYILNSFLSRSSKSDIAVIEGNRGLYDCISLDGDTSTAELAKLLKAPVVICLDCTKTTRTMAAVVSGCIQFDPELNIEGVILNKVAGSRHENNLRKNIEHYCGIPVLGALPKLDSQSFPERHMGLVPSHEHEWANQSIKAAALIAKKYLDLDKILEIAGKSAQTLISQPSIPVIKSPISVGSVPRIGIIKDSAFQFYYPENIEALISLGAECIFFSPFSNKSIPDIDGLYIGGGFPETHACQLAENKAFGQELKKLADKGLPIYAECGGLMYLGEKLVIDGISYPMSGVLPIIFGFSQKPQGHGYTIVNVTGDNPYFKTGSQIRGHEFHYSSVIECRGNKDSLVFSMKRGKGIKDKMDGFCYKNVLAAYTHIHALGTPSWADAVVANAIKWKKSRQL</sequence>
<evidence type="ECO:0000256" key="1">
    <source>
        <dbReference type="ARBA" id="ARBA00004953"/>
    </source>
</evidence>
<dbReference type="SUPFAM" id="SSF52540">
    <property type="entry name" value="P-loop containing nucleoside triphosphate hydrolases"/>
    <property type="match status" value="1"/>
</dbReference>
<accession>A0A975B6C3</accession>
<dbReference type="KEGG" id="dli:dnl_18200"/>
<comment type="pathway">
    <text evidence="1">Cofactor biosynthesis; adenosylcobalamin biosynthesis.</text>
</comment>
<dbReference type="NCBIfam" id="NF002204">
    <property type="entry name" value="PRK01077.1"/>
    <property type="match status" value="1"/>
</dbReference>
<protein>
    <submittedName>
        <fullName evidence="5">NAD-dependent protein deacylase</fullName>
    </submittedName>
</protein>
<dbReference type="CDD" id="cd03130">
    <property type="entry name" value="GATase1_CobB"/>
    <property type="match status" value="1"/>
</dbReference>
<keyword evidence="2" id="KW-0169">Cobalamin biosynthesis</keyword>
<organism evidence="5 6">
    <name type="scientific">Desulfonema limicola</name>
    <dbReference type="NCBI Taxonomy" id="45656"/>
    <lineage>
        <taxon>Bacteria</taxon>
        <taxon>Pseudomonadati</taxon>
        <taxon>Thermodesulfobacteriota</taxon>
        <taxon>Desulfobacteria</taxon>
        <taxon>Desulfobacterales</taxon>
        <taxon>Desulfococcaceae</taxon>
        <taxon>Desulfonema</taxon>
    </lineage>
</organism>
<dbReference type="EMBL" id="CP061799">
    <property type="protein sequence ID" value="QTA79547.1"/>
    <property type="molecule type" value="Genomic_DNA"/>
</dbReference>
<dbReference type="Pfam" id="PF07685">
    <property type="entry name" value="GATase_3"/>
    <property type="match status" value="1"/>
</dbReference>
<dbReference type="GO" id="GO:0009236">
    <property type="term" value="P:cobalamin biosynthetic process"/>
    <property type="evidence" value="ECO:0007669"/>
    <property type="project" value="UniProtKB-KW"/>
</dbReference>
<dbReference type="NCBIfam" id="TIGR00379">
    <property type="entry name" value="cobB"/>
    <property type="match status" value="1"/>
</dbReference>
<gene>
    <name evidence="5" type="primary">cobB3</name>
    <name evidence="5" type="ORF">dnl_18200</name>
</gene>
<dbReference type="PROSITE" id="PS51274">
    <property type="entry name" value="GATASE_COBBQ"/>
    <property type="match status" value="1"/>
</dbReference>
<proteinExistence type="predicted"/>
<keyword evidence="6" id="KW-1185">Reference proteome</keyword>
<dbReference type="Proteomes" id="UP000663720">
    <property type="component" value="Chromosome"/>
</dbReference>
<evidence type="ECO:0000256" key="3">
    <source>
        <dbReference type="ARBA" id="ARBA00022962"/>
    </source>
</evidence>
<dbReference type="InterPro" id="IPR027417">
    <property type="entry name" value="P-loop_NTPase"/>
</dbReference>
<dbReference type="InterPro" id="IPR011698">
    <property type="entry name" value="GATase_3"/>
</dbReference>
<dbReference type="InterPro" id="IPR029062">
    <property type="entry name" value="Class_I_gatase-like"/>
</dbReference>
<dbReference type="GO" id="GO:0042242">
    <property type="term" value="F:cobyrinic acid a,c-diamide synthase activity"/>
    <property type="evidence" value="ECO:0007669"/>
    <property type="project" value="InterPro"/>
</dbReference>
<dbReference type="PANTHER" id="PTHR43873:SF1">
    <property type="entry name" value="COBYRINATE A,C-DIAMIDE SYNTHASE"/>
    <property type="match status" value="1"/>
</dbReference>
<dbReference type="PANTHER" id="PTHR43873">
    <property type="entry name" value="COBYRINATE A,C-DIAMIDE SYNTHASE"/>
    <property type="match status" value="1"/>
</dbReference>
<reference evidence="5" key="1">
    <citation type="journal article" date="2021" name="Microb. Physiol.">
        <title>Proteogenomic Insights into the Physiology of Marine, Sulfate-Reducing, Filamentous Desulfonema limicola and Desulfonema magnum.</title>
        <authorList>
            <person name="Schnaars V."/>
            <person name="Wohlbrand L."/>
            <person name="Scheve S."/>
            <person name="Hinrichs C."/>
            <person name="Reinhardt R."/>
            <person name="Rabus R."/>
        </authorList>
    </citation>
    <scope>NUCLEOTIDE SEQUENCE</scope>
    <source>
        <strain evidence="5">5ac10</strain>
    </source>
</reference>
<dbReference type="Pfam" id="PF13500">
    <property type="entry name" value="AAA_26"/>
    <property type="match status" value="1"/>
</dbReference>
<evidence type="ECO:0000313" key="5">
    <source>
        <dbReference type="EMBL" id="QTA79547.1"/>
    </source>
</evidence>
<evidence type="ECO:0000313" key="6">
    <source>
        <dbReference type="Proteomes" id="UP000663720"/>
    </source>
</evidence>
<dbReference type="InterPro" id="IPR004484">
    <property type="entry name" value="CbiA/CobB_synth"/>
</dbReference>
<evidence type="ECO:0000256" key="2">
    <source>
        <dbReference type="ARBA" id="ARBA00022573"/>
    </source>
</evidence>
<dbReference type="SUPFAM" id="SSF52317">
    <property type="entry name" value="Class I glutamine amidotransferase-like"/>
    <property type="match status" value="1"/>
</dbReference>
<name>A0A975B6C3_9BACT</name>
<keyword evidence="3" id="KW-0315">Glutamine amidotransferase</keyword>
<dbReference type="Gene3D" id="3.40.50.880">
    <property type="match status" value="1"/>
</dbReference>
<dbReference type="Gene3D" id="3.40.50.300">
    <property type="entry name" value="P-loop containing nucleotide triphosphate hydrolases"/>
    <property type="match status" value="1"/>
</dbReference>
<evidence type="ECO:0000259" key="4">
    <source>
        <dbReference type="Pfam" id="PF07685"/>
    </source>
</evidence>